<dbReference type="SUPFAM" id="SSF55073">
    <property type="entry name" value="Nucleotide cyclase"/>
    <property type="match status" value="1"/>
</dbReference>
<keyword evidence="3" id="KW-0456">Lyase</keyword>
<dbReference type="GO" id="GO:0016829">
    <property type="term" value="F:lyase activity"/>
    <property type="evidence" value="ECO:0007669"/>
    <property type="project" value="UniProtKB-KW"/>
</dbReference>
<feature type="domain" description="Guanylate cyclase" evidence="2">
    <location>
        <begin position="11"/>
        <end position="125"/>
    </location>
</feature>
<keyword evidence="4" id="KW-1185">Reference proteome</keyword>
<feature type="transmembrane region" description="Helical" evidence="1">
    <location>
        <begin position="227"/>
        <end position="246"/>
    </location>
</feature>
<dbReference type="Pfam" id="PF00211">
    <property type="entry name" value="Guanylate_cyc"/>
    <property type="match status" value="1"/>
</dbReference>
<organism evidence="3 4">
    <name type="scientific">Dongia sedimenti</name>
    <dbReference type="NCBI Taxonomy" id="3064282"/>
    <lineage>
        <taxon>Bacteria</taxon>
        <taxon>Pseudomonadati</taxon>
        <taxon>Pseudomonadota</taxon>
        <taxon>Alphaproteobacteria</taxon>
        <taxon>Rhodospirillales</taxon>
        <taxon>Dongiaceae</taxon>
        <taxon>Dongia</taxon>
    </lineage>
</organism>
<dbReference type="EMBL" id="JAUYVI010000006">
    <property type="protein sequence ID" value="MDQ7249860.1"/>
    <property type="molecule type" value="Genomic_DNA"/>
</dbReference>
<comment type="caution">
    <text evidence="3">The sequence shown here is derived from an EMBL/GenBank/DDBJ whole genome shotgun (WGS) entry which is preliminary data.</text>
</comment>
<dbReference type="CDD" id="cd07302">
    <property type="entry name" value="CHD"/>
    <property type="match status" value="1"/>
</dbReference>
<keyword evidence="1" id="KW-0812">Transmembrane</keyword>
<dbReference type="EC" id="4.6.1.-" evidence="3"/>
<feature type="transmembrane region" description="Helical" evidence="1">
    <location>
        <begin position="203"/>
        <end position="221"/>
    </location>
</feature>
<dbReference type="InterPro" id="IPR029787">
    <property type="entry name" value="Nucleotide_cyclase"/>
</dbReference>
<dbReference type="PANTHER" id="PTHR43081">
    <property type="entry name" value="ADENYLATE CYCLASE, TERMINAL-DIFFERENTIATION SPECIFIC-RELATED"/>
    <property type="match status" value="1"/>
</dbReference>
<accession>A0ABU0YQ61</accession>
<proteinExistence type="predicted"/>
<keyword evidence="1" id="KW-0472">Membrane</keyword>
<dbReference type="InterPro" id="IPR050697">
    <property type="entry name" value="Adenylyl/Guanylyl_Cyclase_3/4"/>
</dbReference>
<dbReference type="InterPro" id="IPR001054">
    <property type="entry name" value="A/G_cyclase"/>
</dbReference>
<evidence type="ECO:0000313" key="4">
    <source>
        <dbReference type="Proteomes" id="UP001230156"/>
    </source>
</evidence>
<dbReference type="Gene3D" id="3.30.70.1230">
    <property type="entry name" value="Nucleotide cyclase"/>
    <property type="match status" value="1"/>
</dbReference>
<evidence type="ECO:0000259" key="2">
    <source>
        <dbReference type="PROSITE" id="PS50125"/>
    </source>
</evidence>
<reference evidence="4" key="1">
    <citation type="submission" date="2023-08" db="EMBL/GenBank/DDBJ databases">
        <title>Rhodospirillaceae gen. nov., a novel taxon isolated from the Yangtze River Yuezi River estuary sludge.</title>
        <authorList>
            <person name="Ruan L."/>
        </authorList>
    </citation>
    <scope>NUCLEOTIDE SEQUENCE [LARGE SCALE GENOMIC DNA]</scope>
    <source>
        <strain evidence="4">R-7</strain>
    </source>
</reference>
<name>A0ABU0YQ61_9PROT</name>
<evidence type="ECO:0000313" key="3">
    <source>
        <dbReference type="EMBL" id="MDQ7249860.1"/>
    </source>
</evidence>
<dbReference type="Proteomes" id="UP001230156">
    <property type="component" value="Unassembled WGS sequence"/>
</dbReference>
<dbReference type="PANTHER" id="PTHR43081:SF19">
    <property type="entry name" value="PH-SENSITIVE ADENYLATE CYCLASE RV1264"/>
    <property type="match status" value="1"/>
</dbReference>
<keyword evidence="1" id="KW-1133">Transmembrane helix</keyword>
<gene>
    <name evidence="3" type="ORF">Q8A70_19380</name>
</gene>
<sequence length="248" mass="27348">MDTQAERRLTNILSADVVGYSRLLGLDEAGTLATLRAYRGIMDDLIRQHRGRVVNSAGDGILAEFQSAVLAVQCAVEIQRQIAARNQALEADRRMWFRIGINLGDVIVEHDDLFGEDVNIAARLQALAEPGGILISGAVFDQVKHKLSLGFEPLGPQHLKNIDAEVPAYRAVLQAVGEKPAIPAAPPVAPSPDERWRSLKVSAIRTGALIVLLILINLFSWQGDVWFQWPVLGVLFLFVLNATRIYRR</sequence>
<dbReference type="RefSeq" id="WP_379958346.1">
    <property type="nucleotide sequence ID" value="NZ_JAUYVI010000006.1"/>
</dbReference>
<dbReference type="PROSITE" id="PS50125">
    <property type="entry name" value="GUANYLATE_CYCLASE_2"/>
    <property type="match status" value="1"/>
</dbReference>
<evidence type="ECO:0000256" key="1">
    <source>
        <dbReference type="SAM" id="Phobius"/>
    </source>
</evidence>
<protein>
    <submittedName>
        <fullName evidence="3">Adenylate/guanylate cyclase domain-containing protein</fullName>
        <ecNumber evidence="3">4.6.1.-</ecNumber>
    </submittedName>
</protein>